<reference evidence="6 7" key="1">
    <citation type="submission" date="2016-07" db="EMBL/GenBank/DDBJ databases">
        <title>Complete genome sequence of Bradyrhizobium icense LMTR 13T, a potential inoculant strain isolated from lima bean (Phaseolus lunatus) in Peru.</title>
        <authorList>
            <person name="Ormeno-Orrillo E."/>
            <person name="Duran D."/>
            <person name="Rogel M.A."/>
            <person name="Rey L."/>
            <person name="Imperial J."/>
            <person name="Ruiz-Argueso T."/>
            <person name="Martinez-Romero E."/>
        </authorList>
    </citation>
    <scope>NUCLEOTIDE SEQUENCE [LARGE SCALE GENOMIC DNA]</scope>
    <source>
        <strain evidence="6 7">LMTR 13</strain>
    </source>
</reference>
<proteinExistence type="predicted"/>
<name>A0A1B1UTR3_9BRAD</name>
<evidence type="ECO:0000256" key="4">
    <source>
        <dbReference type="PROSITE-ProRule" id="PRU00433"/>
    </source>
</evidence>
<dbReference type="Pfam" id="PF00034">
    <property type="entry name" value="Cytochrom_C"/>
    <property type="match status" value="1"/>
</dbReference>
<dbReference type="InterPro" id="IPR036909">
    <property type="entry name" value="Cyt_c-like_dom_sf"/>
</dbReference>
<dbReference type="GO" id="GO:0020037">
    <property type="term" value="F:heme binding"/>
    <property type="evidence" value="ECO:0007669"/>
    <property type="project" value="InterPro"/>
</dbReference>
<keyword evidence="7" id="KW-1185">Reference proteome</keyword>
<dbReference type="RefSeq" id="WP_065733276.1">
    <property type="nucleotide sequence ID" value="NZ_CP016428.1"/>
</dbReference>
<evidence type="ECO:0000256" key="2">
    <source>
        <dbReference type="ARBA" id="ARBA00022723"/>
    </source>
</evidence>
<dbReference type="InterPro" id="IPR030999">
    <property type="entry name" value="Thiosulf_SoxX"/>
</dbReference>
<gene>
    <name evidence="6" type="ORF">LMTR13_36655</name>
</gene>
<dbReference type="Proteomes" id="UP000092839">
    <property type="component" value="Chromosome"/>
</dbReference>
<sequence>MALSIGAFVSTGTAQAQSAVDEGRKLAFDRSKGNCLTCHVINGGNLPGTIGPELVDIKSKYPKREDLVAILHDETLRNPLTVMPPFGRNRILTEKEISAVVDFLQTL</sequence>
<keyword evidence="1 4" id="KW-0349">Heme</keyword>
<dbReference type="KEGG" id="bic:LMTR13_36655"/>
<evidence type="ECO:0000256" key="3">
    <source>
        <dbReference type="ARBA" id="ARBA00023004"/>
    </source>
</evidence>
<evidence type="ECO:0000313" key="6">
    <source>
        <dbReference type="EMBL" id="ANW06167.1"/>
    </source>
</evidence>
<dbReference type="GO" id="GO:0009055">
    <property type="term" value="F:electron transfer activity"/>
    <property type="evidence" value="ECO:0007669"/>
    <property type="project" value="InterPro"/>
</dbReference>
<dbReference type="STRING" id="1274631.LMTR13_36655"/>
<dbReference type="PROSITE" id="PS51007">
    <property type="entry name" value="CYTC"/>
    <property type="match status" value="1"/>
</dbReference>
<dbReference type="Gene3D" id="1.10.760.10">
    <property type="entry name" value="Cytochrome c-like domain"/>
    <property type="match status" value="1"/>
</dbReference>
<feature type="domain" description="Cytochrome c" evidence="5">
    <location>
        <begin position="18"/>
        <end position="107"/>
    </location>
</feature>
<keyword evidence="2 4" id="KW-0479">Metal-binding</keyword>
<evidence type="ECO:0000256" key="1">
    <source>
        <dbReference type="ARBA" id="ARBA00022617"/>
    </source>
</evidence>
<dbReference type="EMBL" id="CP016428">
    <property type="protein sequence ID" value="ANW06167.1"/>
    <property type="molecule type" value="Genomic_DNA"/>
</dbReference>
<dbReference type="GO" id="GO:0046872">
    <property type="term" value="F:metal ion binding"/>
    <property type="evidence" value="ECO:0007669"/>
    <property type="project" value="UniProtKB-KW"/>
</dbReference>
<keyword evidence="3 4" id="KW-0408">Iron</keyword>
<organism evidence="6 7">
    <name type="scientific">Bradyrhizobium icense</name>
    <dbReference type="NCBI Taxonomy" id="1274631"/>
    <lineage>
        <taxon>Bacteria</taxon>
        <taxon>Pseudomonadati</taxon>
        <taxon>Pseudomonadota</taxon>
        <taxon>Alphaproteobacteria</taxon>
        <taxon>Hyphomicrobiales</taxon>
        <taxon>Nitrobacteraceae</taxon>
        <taxon>Bradyrhizobium</taxon>
    </lineage>
</organism>
<accession>A0A1B1UTR3</accession>
<dbReference type="NCBIfam" id="TIGR04485">
    <property type="entry name" value="thiosulf_SoxX"/>
    <property type="match status" value="1"/>
</dbReference>
<evidence type="ECO:0000259" key="5">
    <source>
        <dbReference type="PROSITE" id="PS51007"/>
    </source>
</evidence>
<dbReference type="AlphaFoldDB" id="A0A1B1UTR3"/>
<dbReference type="SUPFAM" id="SSF46626">
    <property type="entry name" value="Cytochrome c"/>
    <property type="match status" value="1"/>
</dbReference>
<dbReference type="InterPro" id="IPR009056">
    <property type="entry name" value="Cyt_c-like_dom"/>
</dbReference>
<protein>
    <submittedName>
        <fullName evidence="6">Sulfur oxidation c-type cytochrome SoxX</fullName>
    </submittedName>
</protein>
<evidence type="ECO:0000313" key="7">
    <source>
        <dbReference type="Proteomes" id="UP000092839"/>
    </source>
</evidence>